<keyword evidence="1" id="KW-0175">Coiled coil</keyword>
<dbReference type="EMBL" id="JAOYOD010000001">
    <property type="protein sequence ID" value="MCV9387445.1"/>
    <property type="molecule type" value="Genomic_DNA"/>
</dbReference>
<gene>
    <name evidence="2" type="ORF">N7U62_12265</name>
</gene>
<evidence type="ECO:0000256" key="1">
    <source>
        <dbReference type="SAM" id="Coils"/>
    </source>
</evidence>
<accession>A0ABT3CUS1</accession>
<name>A0ABT3CUS1_9BACT</name>
<proteinExistence type="predicted"/>
<comment type="caution">
    <text evidence="2">The sequence shown here is derived from an EMBL/GenBank/DDBJ whole genome shotgun (WGS) entry which is preliminary data.</text>
</comment>
<dbReference type="RefSeq" id="WP_264138267.1">
    <property type="nucleotide sequence ID" value="NZ_JAOYOD010000001.1"/>
</dbReference>
<protein>
    <submittedName>
        <fullName evidence="2">Uncharacterized protein</fullName>
    </submittedName>
</protein>
<feature type="coiled-coil region" evidence="1">
    <location>
        <begin position="277"/>
        <end position="304"/>
    </location>
</feature>
<keyword evidence="3" id="KW-1185">Reference proteome</keyword>
<organism evidence="2 3">
    <name type="scientific">Reichenbachiella ulvae</name>
    <dbReference type="NCBI Taxonomy" id="2980104"/>
    <lineage>
        <taxon>Bacteria</taxon>
        <taxon>Pseudomonadati</taxon>
        <taxon>Bacteroidota</taxon>
        <taxon>Cytophagia</taxon>
        <taxon>Cytophagales</taxon>
        <taxon>Reichenbachiellaceae</taxon>
        <taxon>Reichenbachiella</taxon>
    </lineage>
</organism>
<dbReference type="Proteomes" id="UP001300692">
    <property type="component" value="Unassembled WGS sequence"/>
</dbReference>
<evidence type="ECO:0000313" key="3">
    <source>
        <dbReference type="Proteomes" id="UP001300692"/>
    </source>
</evidence>
<evidence type="ECO:0000313" key="2">
    <source>
        <dbReference type="EMBL" id="MCV9387445.1"/>
    </source>
</evidence>
<reference evidence="2 3" key="1">
    <citation type="submission" date="2022-10" db="EMBL/GenBank/DDBJ databases">
        <title>Comparative genomics and taxonomic characterization of three novel marine species of genus Reichenbachiella exhibiting antioxidant and polysaccharide degradation activities.</title>
        <authorList>
            <person name="Muhammad N."/>
            <person name="Lee Y.-J."/>
            <person name="Ko J."/>
            <person name="Kim S.-G."/>
        </authorList>
    </citation>
    <scope>NUCLEOTIDE SEQUENCE [LARGE SCALE GENOMIC DNA]</scope>
    <source>
        <strain evidence="2 3">ABR2-5</strain>
    </source>
</reference>
<sequence>MRSYILIFSFLLITLSKLSGQDINFSSEYNHIKWPINPNYPYGGGITGDDGVFKRLTLYHGHSIALETGSNTKSHSYTRMYINSTGLVGFSTTTPLEKLHVKNGGTLIEMDSRFGTEPRILFQNDGDGANPYQTFYRWTGNSNTYFATRFYHSGNQGFKIQVDNSTVAYGEHTFKDVMIIQRSGKVGIGTTTPDELLTVNGTIHSSEVRVDLDVPAPDYVFSPDYQLSTLEETAAYIEENHHLPEIPSAAEMEANGVELGEMNMLLLKKIEELTLHLIEKEELLEKVLMRTEQIENELKLIKQQL</sequence>